<feature type="compositionally biased region" description="Acidic residues" evidence="1">
    <location>
        <begin position="38"/>
        <end position="48"/>
    </location>
</feature>
<keyword evidence="3" id="KW-1185">Reference proteome</keyword>
<sequence length="387" mass="42634">MESLPDTPSPISSEREYSEEDNSGEDGRENKQGSNFESDLDDKFDDNLSDNPDANFDNNSNNDENIQTPDQVSSKVAEETSKFWRRRRWRGKRCGLKSFMESWLLGKTTTNNRSGSRAHEMARVLRSPHIRERLSEIGIRMYFEEEEKDIPYINDLRKELPRLASKPAFKNSDHALPCIEPGNGPGAASEIRHGDRVNSAVENSWPQIQDASPKLAGFLTTILGHQRSNQKSYLARLSSDHFHNSARAYMVAALILGAYRPKTCDFLPLTIGMYLHSNGVQSRVINTLAQFGICPAYKTIKKRREEMSSSQGRVPSTHTSVGPAGPAGILSPAPTAAPTATPAAQQLNPISSGHAEFAPQIQTDDALTVPMATANVADMANVANVPV</sequence>
<feature type="compositionally biased region" description="Low complexity" evidence="1">
    <location>
        <begin position="49"/>
        <end position="65"/>
    </location>
</feature>
<comment type="caution">
    <text evidence="2">The sequence shown here is derived from an EMBL/GenBank/DDBJ whole genome shotgun (WGS) entry which is preliminary data.</text>
</comment>
<accession>A0AAX6MNQ4</accession>
<organism evidence="2 3">
    <name type="scientific">Daldinia eschscholtzii</name>
    <dbReference type="NCBI Taxonomy" id="292717"/>
    <lineage>
        <taxon>Eukaryota</taxon>
        <taxon>Fungi</taxon>
        <taxon>Dikarya</taxon>
        <taxon>Ascomycota</taxon>
        <taxon>Pezizomycotina</taxon>
        <taxon>Sordariomycetes</taxon>
        <taxon>Xylariomycetidae</taxon>
        <taxon>Xylariales</taxon>
        <taxon>Hypoxylaceae</taxon>
        <taxon>Daldinia</taxon>
    </lineage>
</organism>
<dbReference type="AlphaFoldDB" id="A0AAX6MNQ4"/>
<evidence type="ECO:0000256" key="1">
    <source>
        <dbReference type="SAM" id="MobiDB-lite"/>
    </source>
</evidence>
<protein>
    <submittedName>
        <fullName evidence="2">Uncharacterized protein</fullName>
    </submittedName>
</protein>
<reference evidence="2 3" key="1">
    <citation type="journal article" date="2024" name="Front Chem Biol">
        <title>Unveiling the potential of Daldinia eschscholtzii MFLUCC 19-0629 through bioactivity and bioinformatics studies for enhanced sustainable agriculture production.</title>
        <authorList>
            <person name="Brooks S."/>
            <person name="Weaver J.A."/>
            <person name="Klomchit A."/>
            <person name="Alharthi S.A."/>
            <person name="Onlamun T."/>
            <person name="Nurani R."/>
            <person name="Vong T.K."/>
            <person name="Alberti F."/>
            <person name="Greco C."/>
        </authorList>
    </citation>
    <scope>NUCLEOTIDE SEQUENCE [LARGE SCALE GENOMIC DNA]</scope>
    <source>
        <strain evidence="2">MFLUCC 19-0629</strain>
    </source>
</reference>
<feature type="region of interest" description="Disordered" evidence="1">
    <location>
        <begin position="1"/>
        <end position="77"/>
    </location>
</feature>
<proteinExistence type="predicted"/>
<name>A0AAX6MNQ4_9PEZI</name>
<evidence type="ECO:0000313" key="3">
    <source>
        <dbReference type="Proteomes" id="UP001369815"/>
    </source>
</evidence>
<dbReference type="EMBL" id="JBANMG010000004">
    <property type="protein sequence ID" value="KAK6954037.1"/>
    <property type="molecule type" value="Genomic_DNA"/>
</dbReference>
<dbReference type="Proteomes" id="UP001369815">
    <property type="component" value="Unassembled WGS sequence"/>
</dbReference>
<gene>
    <name evidence="2" type="ORF">Daesc_003999</name>
</gene>
<evidence type="ECO:0000313" key="2">
    <source>
        <dbReference type="EMBL" id="KAK6954037.1"/>
    </source>
</evidence>